<keyword evidence="3" id="KW-1185">Reference proteome</keyword>
<gene>
    <name evidence="2" type="ORF">M5K25_006032</name>
</gene>
<comment type="caution">
    <text evidence="2">The sequence shown here is derived from an EMBL/GenBank/DDBJ whole genome shotgun (WGS) entry which is preliminary data.</text>
</comment>
<name>A0ABD0VBA1_DENTH</name>
<evidence type="ECO:0000313" key="2">
    <source>
        <dbReference type="EMBL" id="KAL0922070.1"/>
    </source>
</evidence>
<dbReference type="AlphaFoldDB" id="A0ABD0VBA1"/>
<proteinExistence type="predicted"/>
<dbReference type="Proteomes" id="UP001552299">
    <property type="component" value="Unassembled WGS sequence"/>
</dbReference>
<reference evidence="2 3" key="1">
    <citation type="journal article" date="2024" name="Plant Biotechnol. J.">
        <title>Dendrobium thyrsiflorum genome and its molecular insights into genes involved in important horticultural traits.</title>
        <authorList>
            <person name="Chen B."/>
            <person name="Wang J.Y."/>
            <person name="Zheng P.J."/>
            <person name="Li K.L."/>
            <person name="Liang Y.M."/>
            <person name="Chen X.F."/>
            <person name="Zhang C."/>
            <person name="Zhao X."/>
            <person name="He X."/>
            <person name="Zhang G.Q."/>
            <person name="Liu Z.J."/>
            <person name="Xu Q."/>
        </authorList>
    </citation>
    <scope>NUCLEOTIDE SEQUENCE [LARGE SCALE GENOMIC DNA]</scope>
    <source>
        <strain evidence="2">GZMU011</strain>
    </source>
</reference>
<protein>
    <submittedName>
        <fullName evidence="2">Uncharacterized protein</fullName>
    </submittedName>
</protein>
<evidence type="ECO:0000313" key="3">
    <source>
        <dbReference type="Proteomes" id="UP001552299"/>
    </source>
</evidence>
<organism evidence="2 3">
    <name type="scientific">Dendrobium thyrsiflorum</name>
    <name type="common">Pinecone-like raceme dendrobium</name>
    <name type="synonym">Orchid</name>
    <dbReference type="NCBI Taxonomy" id="117978"/>
    <lineage>
        <taxon>Eukaryota</taxon>
        <taxon>Viridiplantae</taxon>
        <taxon>Streptophyta</taxon>
        <taxon>Embryophyta</taxon>
        <taxon>Tracheophyta</taxon>
        <taxon>Spermatophyta</taxon>
        <taxon>Magnoliopsida</taxon>
        <taxon>Liliopsida</taxon>
        <taxon>Asparagales</taxon>
        <taxon>Orchidaceae</taxon>
        <taxon>Epidendroideae</taxon>
        <taxon>Malaxideae</taxon>
        <taxon>Dendrobiinae</taxon>
        <taxon>Dendrobium</taxon>
    </lineage>
</organism>
<evidence type="ECO:0000256" key="1">
    <source>
        <dbReference type="SAM" id="MobiDB-lite"/>
    </source>
</evidence>
<dbReference type="EMBL" id="JANQDX010000006">
    <property type="protein sequence ID" value="KAL0922070.1"/>
    <property type="molecule type" value="Genomic_DNA"/>
</dbReference>
<accession>A0ABD0VBA1</accession>
<sequence length="101" mass="11363">MASIRETDSADASGATETAKIDTHMLRLVLTRQSLRNELLKTSRRVRLRITCNRVCKESAFEAFNKENSSSKSKAYDDKPDPMSAGRMARGAQLLNRFLVK</sequence>
<feature type="region of interest" description="Disordered" evidence="1">
    <location>
        <begin position="66"/>
        <end position="87"/>
    </location>
</feature>